<organism evidence="3 4">
    <name type="scientific">Cephalotus follicularis</name>
    <name type="common">Albany pitcher plant</name>
    <dbReference type="NCBI Taxonomy" id="3775"/>
    <lineage>
        <taxon>Eukaryota</taxon>
        <taxon>Viridiplantae</taxon>
        <taxon>Streptophyta</taxon>
        <taxon>Embryophyta</taxon>
        <taxon>Tracheophyta</taxon>
        <taxon>Spermatophyta</taxon>
        <taxon>Magnoliopsida</taxon>
        <taxon>eudicotyledons</taxon>
        <taxon>Gunneridae</taxon>
        <taxon>Pentapetalae</taxon>
        <taxon>rosids</taxon>
        <taxon>fabids</taxon>
        <taxon>Oxalidales</taxon>
        <taxon>Cephalotaceae</taxon>
        <taxon>Cephalotus</taxon>
    </lineage>
</organism>
<evidence type="ECO:0000259" key="2">
    <source>
        <dbReference type="Pfam" id="PF22936"/>
    </source>
</evidence>
<gene>
    <name evidence="3" type="ORF">CFOL_v3_24981</name>
</gene>
<evidence type="ECO:0000259" key="1">
    <source>
        <dbReference type="Pfam" id="PF13976"/>
    </source>
</evidence>
<dbReference type="PANTHER" id="PTHR34222">
    <property type="entry name" value="GAG_PRE-INTEGRS DOMAIN-CONTAINING PROTEIN"/>
    <property type="match status" value="1"/>
</dbReference>
<feature type="domain" description="GAG-pre-integrase" evidence="1">
    <location>
        <begin position="468"/>
        <end position="513"/>
    </location>
</feature>
<dbReference type="OrthoDB" id="1746033at2759"/>
<dbReference type="Pfam" id="PF13976">
    <property type="entry name" value="gag_pre-integrs"/>
    <property type="match status" value="1"/>
</dbReference>
<protein>
    <submittedName>
        <fullName evidence="3">Gag_pre-integrs domain-containing protein/UBN2_3 domain-containing protein</fullName>
    </submittedName>
</protein>
<proteinExistence type="predicted"/>
<dbReference type="Proteomes" id="UP000187406">
    <property type="component" value="Unassembled WGS sequence"/>
</dbReference>
<evidence type="ECO:0000313" key="4">
    <source>
        <dbReference type="Proteomes" id="UP000187406"/>
    </source>
</evidence>
<dbReference type="AlphaFoldDB" id="A0A1Q3CMP5"/>
<sequence>NYPQWSQLVMMFISGKGKDDYLTSAAAPPPKGDPKFKSWRAENNMVMSWLINSMDNEIGQNFLFYGSAKEIWDAAKEIYSDNENTTEFFEIKCVLHDIRQGDLTVTQYYNTLSWYWQQLDIFEESDWECPEDHLKNKKIMEKERIVKFLVGLNKNLDEVRERIFGTKPLPSLWEAFSEVRREESRKKVMMGGQGALTIPESLALMSRRTTFTNDEQRKGRPWCDHCRKPGHTKETCWKLHGKPADWKPKNECNHDSRGFTITAQEPPQSSPELRSFSKEQIDLLQSMLSQLQSSSSSKTIESGLVAQKGMFSNALSVKAEKFKSWIVNSGASDDVTGNATLFDLYSPCSENYRVRIVDGTLSNVAGIGTIMVSKDIILNSVLFVPKLTFNLLSISKFTRDCNCVAKFLPNICEIQDSDLGRMIGNAKECAGLYLLEGKYPSDNQAQTHYVSCVSFPTDVSQLNVIKQADCNKESAIMLWHFRLGHPSFSYLEKMFPSLFINKCFKSFQCETCQTCQIHKKCLFHTAV</sequence>
<name>A0A1Q3CMP5_CEPFO</name>
<dbReference type="InterPro" id="IPR025724">
    <property type="entry name" value="GAG-pre-integrase_dom"/>
</dbReference>
<dbReference type="PANTHER" id="PTHR34222:SF40">
    <property type="match status" value="1"/>
</dbReference>
<accession>A0A1Q3CMP5</accession>
<dbReference type="Pfam" id="PF22936">
    <property type="entry name" value="Pol_BBD"/>
    <property type="match status" value="1"/>
</dbReference>
<feature type="non-terminal residue" evidence="3">
    <location>
        <position position="1"/>
    </location>
</feature>
<reference evidence="4" key="1">
    <citation type="submission" date="2016-04" db="EMBL/GenBank/DDBJ databases">
        <title>Cephalotus genome sequencing.</title>
        <authorList>
            <person name="Fukushima K."/>
            <person name="Hasebe M."/>
            <person name="Fang X."/>
        </authorList>
    </citation>
    <scope>NUCLEOTIDE SEQUENCE [LARGE SCALE GENOMIC DNA]</scope>
    <source>
        <strain evidence="4">cv. St1</strain>
    </source>
</reference>
<evidence type="ECO:0000313" key="3">
    <source>
        <dbReference type="EMBL" id="GAV81526.1"/>
    </source>
</evidence>
<dbReference type="InParanoid" id="A0A1Q3CMP5"/>
<keyword evidence="4" id="KW-1185">Reference proteome</keyword>
<feature type="domain" description="Retrovirus-related Pol polyprotein from transposon TNT 1-94-like beta-barrel" evidence="2">
    <location>
        <begin position="325"/>
        <end position="398"/>
    </location>
</feature>
<dbReference type="InterPro" id="IPR054722">
    <property type="entry name" value="PolX-like_BBD"/>
</dbReference>
<comment type="caution">
    <text evidence="3">The sequence shown here is derived from an EMBL/GenBank/DDBJ whole genome shotgun (WGS) entry which is preliminary data.</text>
</comment>
<dbReference type="EMBL" id="BDDD01002427">
    <property type="protein sequence ID" value="GAV81526.1"/>
    <property type="molecule type" value="Genomic_DNA"/>
</dbReference>